<dbReference type="Pfam" id="PF07715">
    <property type="entry name" value="Plug"/>
    <property type="match status" value="1"/>
</dbReference>
<accession>A0A2S9KEU7</accession>
<protein>
    <recommendedName>
        <fullName evidence="16">TonB-dependent receptor</fullName>
    </recommendedName>
</protein>
<evidence type="ECO:0008006" key="16">
    <source>
        <dbReference type="Google" id="ProtNLM"/>
    </source>
</evidence>
<dbReference type="Gene3D" id="2.170.130.10">
    <property type="entry name" value="TonB-dependent receptor, plug domain"/>
    <property type="match status" value="1"/>
</dbReference>
<evidence type="ECO:0000256" key="8">
    <source>
        <dbReference type="ARBA" id="ARBA00023170"/>
    </source>
</evidence>
<evidence type="ECO:0000256" key="4">
    <source>
        <dbReference type="ARBA" id="ARBA00022452"/>
    </source>
</evidence>
<dbReference type="PANTHER" id="PTHR30069">
    <property type="entry name" value="TONB-DEPENDENT OUTER MEMBRANE RECEPTOR"/>
    <property type="match status" value="1"/>
</dbReference>
<keyword evidence="3 10" id="KW-0813">Transport</keyword>
<dbReference type="InterPro" id="IPR000531">
    <property type="entry name" value="Beta-barrel_TonB"/>
</dbReference>
<evidence type="ECO:0000313" key="15">
    <source>
        <dbReference type="Proteomes" id="UP000238326"/>
    </source>
</evidence>
<organism evidence="14 15">
    <name type="scientific">Malikia spinosa</name>
    <dbReference type="NCBI Taxonomy" id="86180"/>
    <lineage>
        <taxon>Bacteria</taxon>
        <taxon>Pseudomonadati</taxon>
        <taxon>Pseudomonadota</taxon>
        <taxon>Betaproteobacteria</taxon>
        <taxon>Burkholderiales</taxon>
        <taxon>Comamonadaceae</taxon>
        <taxon>Malikia</taxon>
    </lineage>
</organism>
<keyword evidence="5 10" id="KW-0812">Transmembrane</keyword>
<keyword evidence="8" id="KW-0675">Receptor</keyword>
<keyword evidence="6 11" id="KW-0798">TonB box</keyword>
<dbReference type="InterPro" id="IPR039426">
    <property type="entry name" value="TonB-dep_rcpt-like"/>
</dbReference>
<feature type="domain" description="TonB-dependent receptor-like beta-barrel" evidence="12">
    <location>
        <begin position="284"/>
        <end position="671"/>
    </location>
</feature>
<evidence type="ECO:0000256" key="10">
    <source>
        <dbReference type="PROSITE-ProRule" id="PRU01360"/>
    </source>
</evidence>
<evidence type="ECO:0000259" key="12">
    <source>
        <dbReference type="Pfam" id="PF00593"/>
    </source>
</evidence>
<name>A0A2S9KEU7_9BURK</name>
<evidence type="ECO:0000256" key="9">
    <source>
        <dbReference type="ARBA" id="ARBA00023237"/>
    </source>
</evidence>
<evidence type="ECO:0000313" key="14">
    <source>
        <dbReference type="EMBL" id="PRD68922.1"/>
    </source>
</evidence>
<dbReference type="InterPro" id="IPR012910">
    <property type="entry name" value="Plug_dom"/>
</dbReference>
<reference evidence="14 15" key="1">
    <citation type="submission" date="2018-03" db="EMBL/GenBank/DDBJ databases">
        <title>Comparative genomics illustrates the genes involved in a hyperalkaliphilic mechanisms of Serpentinomonas isolated from highly-alkaline calcium-rich serpentinized springs.</title>
        <authorList>
            <person name="Suzuki S."/>
            <person name="Ishii S."/>
            <person name="Walworth N."/>
            <person name="Bird L."/>
            <person name="Kuenen J.G."/>
            <person name="Nealson K.H."/>
        </authorList>
    </citation>
    <scope>NUCLEOTIDE SEQUENCE [LARGE SCALE GENOMIC DNA]</scope>
    <source>
        <strain evidence="14 15">83</strain>
    </source>
</reference>
<sequence length="725" mass="81226">MTDSLRVFHGRGGSDEACDLLVDRSWIILLMTDEWTDTDSCQSELPSIRRASTVFPGRLRPAGGWLQPAALALLAAWASPARAQSLTEADYLSEVPVVLTASRLRQSLHDVPGSMTVIDRDQIRRWGARDVTELLRLVPGYLIGGVNGANPVAAYHVPQDEFGIRNLVLIDGRSVYSSSFLGDTHYGMMAVSPDDIERIEVMRGANSAAYGANAMFGVINIITRHSFDAQGSEVAVNTGAGGVRDLRLSHGWGDEHRSYRLSASSKADQGYAQAFDDRRLQALDWRADLQPNGGDDLMLRAGVGDLQSGRGIAGNAGDAERNLEWREWFLQGRWQRQLSADAQWQLSADLSDEQITDYSVVPCAFLRNGRPAIDSCILDYSAKGRRTNIEFQHSDSLSSNLRAVWGLGWKQEQAQSLPYYQTSDRVGYDEARAFGHLEWRPSPRWTVNAGLFAGQHSRVGDYLAPRLMLNHHFTPDQTLRFGVNRSVRTNSLLELAGDMHYYTPAGELAGRGYLGGGDIRPEQLLSHEISYLGSFRPWHLTVDLRAYRERISDWVSVVTNPNYVANKGAPDIPRQLFDNLASFTLRGIEYQLNWSPRSGTQLQWQQNFSQLEWSDPARSTNLPPPRTSTLAWLQSLPRGLDLALMWHEREAMTWAGTAQTLPSARRLDLRLARPWRLEGGRKAEVALTLQSLNGDQIEFNSRAGGGRQYQYQFERRAFLTLRLEH</sequence>
<dbReference type="Pfam" id="PF00593">
    <property type="entry name" value="TonB_dep_Rec_b-barrel"/>
    <property type="match status" value="1"/>
</dbReference>
<dbReference type="PANTHER" id="PTHR30069:SF27">
    <property type="entry name" value="BLL4766 PROTEIN"/>
    <property type="match status" value="1"/>
</dbReference>
<dbReference type="Gene3D" id="2.40.170.20">
    <property type="entry name" value="TonB-dependent receptor, beta-barrel domain"/>
    <property type="match status" value="1"/>
</dbReference>
<dbReference type="GO" id="GO:0009279">
    <property type="term" value="C:cell outer membrane"/>
    <property type="evidence" value="ECO:0007669"/>
    <property type="project" value="UniProtKB-SubCell"/>
</dbReference>
<dbReference type="SUPFAM" id="SSF56935">
    <property type="entry name" value="Porins"/>
    <property type="match status" value="1"/>
</dbReference>
<comment type="similarity">
    <text evidence="2 10 11">Belongs to the TonB-dependent receptor family.</text>
</comment>
<feature type="domain" description="TonB-dependent receptor plug" evidence="13">
    <location>
        <begin position="108"/>
        <end position="218"/>
    </location>
</feature>
<comment type="subcellular location">
    <subcellularLocation>
        <location evidence="1 10">Cell outer membrane</location>
        <topology evidence="1 10">Multi-pass membrane protein</topology>
    </subcellularLocation>
</comment>
<dbReference type="PROSITE" id="PS52016">
    <property type="entry name" value="TONB_DEPENDENT_REC_3"/>
    <property type="match status" value="1"/>
</dbReference>
<dbReference type="OrthoDB" id="183532at2"/>
<evidence type="ECO:0000259" key="13">
    <source>
        <dbReference type="Pfam" id="PF07715"/>
    </source>
</evidence>
<evidence type="ECO:0000256" key="7">
    <source>
        <dbReference type="ARBA" id="ARBA00023136"/>
    </source>
</evidence>
<keyword evidence="4 10" id="KW-1134">Transmembrane beta strand</keyword>
<dbReference type="EMBL" id="PVLR01000022">
    <property type="protein sequence ID" value="PRD68922.1"/>
    <property type="molecule type" value="Genomic_DNA"/>
</dbReference>
<keyword evidence="9 10" id="KW-0998">Cell outer membrane</keyword>
<evidence type="ECO:0000256" key="2">
    <source>
        <dbReference type="ARBA" id="ARBA00009810"/>
    </source>
</evidence>
<dbReference type="InterPro" id="IPR036942">
    <property type="entry name" value="Beta-barrel_TonB_sf"/>
</dbReference>
<proteinExistence type="inferred from homology"/>
<dbReference type="Proteomes" id="UP000238326">
    <property type="component" value="Unassembled WGS sequence"/>
</dbReference>
<dbReference type="InterPro" id="IPR037066">
    <property type="entry name" value="Plug_dom_sf"/>
</dbReference>
<keyword evidence="15" id="KW-1185">Reference proteome</keyword>
<evidence type="ECO:0000256" key="3">
    <source>
        <dbReference type="ARBA" id="ARBA00022448"/>
    </source>
</evidence>
<keyword evidence="7 10" id="KW-0472">Membrane</keyword>
<gene>
    <name evidence="14" type="ORF">C6P61_08800</name>
</gene>
<dbReference type="AlphaFoldDB" id="A0A2S9KEU7"/>
<evidence type="ECO:0000256" key="5">
    <source>
        <dbReference type="ARBA" id="ARBA00022692"/>
    </source>
</evidence>
<dbReference type="GO" id="GO:0044718">
    <property type="term" value="P:siderophore transmembrane transport"/>
    <property type="evidence" value="ECO:0007669"/>
    <property type="project" value="TreeGrafter"/>
</dbReference>
<evidence type="ECO:0000256" key="11">
    <source>
        <dbReference type="RuleBase" id="RU003357"/>
    </source>
</evidence>
<evidence type="ECO:0000256" key="6">
    <source>
        <dbReference type="ARBA" id="ARBA00023077"/>
    </source>
</evidence>
<comment type="caution">
    <text evidence="14">The sequence shown here is derived from an EMBL/GenBank/DDBJ whole genome shotgun (WGS) entry which is preliminary data.</text>
</comment>
<dbReference type="GO" id="GO:0015344">
    <property type="term" value="F:siderophore uptake transmembrane transporter activity"/>
    <property type="evidence" value="ECO:0007669"/>
    <property type="project" value="TreeGrafter"/>
</dbReference>
<evidence type="ECO:0000256" key="1">
    <source>
        <dbReference type="ARBA" id="ARBA00004571"/>
    </source>
</evidence>